<evidence type="ECO:0000313" key="2">
    <source>
        <dbReference type="EMBL" id="VFR55847.1"/>
    </source>
</evidence>
<protein>
    <submittedName>
        <fullName evidence="5">Uncharacterized protein</fullName>
    </submittedName>
</protein>
<dbReference type="AlphaFoldDB" id="A0A484YE13"/>
<feature type="transmembrane region" description="Helical" evidence="1">
    <location>
        <begin position="92"/>
        <end position="112"/>
    </location>
</feature>
<proteinExistence type="predicted"/>
<dbReference type="EMBL" id="CAADIK010000046">
    <property type="protein sequence ID" value="VFR79199.1"/>
    <property type="molecule type" value="Genomic_DNA"/>
</dbReference>
<dbReference type="EMBL" id="CAADIZ010000067">
    <property type="protein sequence ID" value="VFS33275.1"/>
    <property type="molecule type" value="Genomic_DNA"/>
</dbReference>
<feature type="transmembrane region" description="Helical" evidence="1">
    <location>
        <begin position="50"/>
        <end position="72"/>
    </location>
</feature>
<keyword evidence="1" id="KW-0812">Transmembrane</keyword>
<organism evidence="5">
    <name type="scientific">plant metagenome</name>
    <dbReference type="NCBI Taxonomy" id="1297885"/>
    <lineage>
        <taxon>unclassified sequences</taxon>
        <taxon>metagenomes</taxon>
        <taxon>organismal metagenomes</taxon>
    </lineage>
</organism>
<keyword evidence="1" id="KW-1133">Transmembrane helix</keyword>
<evidence type="ECO:0000256" key="1">
    <source>
        <dbReference type="SAM" id="Phobius"/>
    </source>
</evidence>
<evidence type="ECO:0000313" key="5">
    <source>
        <dbReference type="EMBL" id="VFS33275.1"/>
    </source>
</evidence>
<accession>A0A484YE13</accession>
<reference evidence="5" key="1">
    <citation type="submission" date="2019-03" db="EMBL/GenBank/DDBJ databases">
        <authorList>
            <person name="Danneels B."/>
        </authorList>
    </citation>
    <scope>NUCLEOTIDE SEQUENCE</scope>
</reference>
<gene>
    <name evidence="2" type="ORF">BRI6_4344</name>
    <name evidence="3" type="ORF">BRI9_4404</name>
    <name evidence="4" type="ORF">IVO3_4401</name>
    <name evidence="5" type="ORF">RAN7_4333</name>
</gene>
<dbReference type="EMBL" id="CAADIP010000026">
    <property type="protein sequence ID" value="VFR90268.1"/>
    <property type="molecule type" value="Genomic_DNA"/>
</dbReference>
<evidence type="ECO:0000313" key="3">
    <source>
        <dbReference type="EMBL" id="VFR79199.1"/>
    </source>
</evidence>
<name>A0A484YE13_9ZZZZ</name>
<dbReference type="EMBL" id="CAADII010000052">
    <property type="protein sequence ID" value="VFR55847.1"/>
    <property type="molecule type" value="Genomic_DNA"/>
</dbReference>
<keyword evidence="1" id="KW-0472">Membrane</keyword>
<sequence>MTTAWARLRRLGRCTGAAALWAVALLAAAVAANALGIAMLGSLDGWQRWLAQASGVFLLWRLCLYAATAYGWRWMRRRVLARDDGDQARRRLVRTEVAAVVAIAALEIGLLMRAGA</sequence>
<evidence type="ECO:0000313" key="4">
    <source>
        <dbReference type="EMBL" id="VFR90268.1"/>
    </source>
</evidence>